<evidence type="ECO:0000313" key="2">
    <source>
        <dbReference type="EMBL" id="EFX71054.1"/>
    </source>
</evidence>
<reference evidence="2 3" key="1">
    <citation type="journal article" date="2011" name="Science">
        <title>The ecoresponsive genome of Daphnia pulex.</title>
        <authorList>
            <person name="Colbourne J.K."/>
            <person name="Pfrender M.E."/>
            <person name="Gilbert D."/>
            <person name="Thomas W.K."/>
            <person name="Tucker A."/>
            <person name="Oakley T.H."/>
            <person name="Tokishita S."/>
            <person name="Aerts A."/>
            <person name="Arnold G.J."/>
            <person name="Basu M.K."/>
            <person name="Bauer D.J."/>
            <person name="Caceres C.E."/>
            <person name="Carmel L."/>
            <person name="Casola C."/>
            <person name="Choi J.H."/>
            <person name="Detter J.C."/>
            <person name="Dong Q."/>
            <person name="Dusheyko S."/>
            <person name="Eads B.D."/>
            <person name="Frohlich T."/>
            <person name="Geiler-Samerotte K.A."/>
            <person name="Gerlach D."/>
            <person name="Hatcher P."/>
            <person name="Jogdeo S."/>
            <person name="Krijgsveld J."/>
            <person name="Kriventseva E.V."/>
            <person name="Kultz D."/>
            <person name="Laforsch C."/>
            <person name="Lindquist E."/>
            <person name="Lopez J."/>
            <person name="Manak J.R."/>
            <person name="Muller J."/>
            <person name="Pangilinan J."/>
            <person name="Patwardhan R.P."/>
            <person name="Pitluck S."/>
            <person name="Pritham E.J."/>
            <person name="Rechtsteiner A."/>
            <person name="Rho M."/>
            <person name="Rogozin I.B."/>
            <person name="Sakarya O."/>
            <person name="Salamov A."/>
            <person name="Schaack S."/>
            <person name="Shapiro H."/>
            <person name="Shiga Y."/>
            <person name="Skalitzky C."/>
            <person name="Smith Z."/>
            <person name="Souvorov A."/>
            <person name="Sung W."/>
            <person name="Tang Z."/>
            <person name="Tsuchiya D."/>
            <person name="Tu H."/>
            <person name="Vos H."/>
            <person name="Wang M."/>
            <person name="Wolf Y.I."/>
            <person name="Yamagata H."/>
            <person name="Yamada T."/>
            <person name="Ye Y."/>
            <person name="Shaw J.R."/>
            <person name="Andrews J."/>
            <person name="Crease T.J."/>
            <person name="Tang H."/>
            <person name="Lucas S.M."/>
            <person name="Robertson H.M."/>
            <person name="Bork P."/>
            <person name="Koonin E.V."/>
            <person name="Zdobnov E.M."/>
            <person name="Grigoriev I.V."/>
            <person name="Lynch M."/>
            <person name="Boore J.L."/>
        </authorList>
    </citation>
    <scope>NUCLEOTIDE SEQUENCE [LARGE SCALE GENOMIC DNA]</scope>
</reference>
<dbReference type="AlphaFoldDB" id="E9HB81"/>
<dbReference type="InParanoid" id="E9HB81"/>
<feature type="compositionally biased region" description="Low complexity" evidence="1">
    <location>
        <begin position="249"/>
        <end position="260"/>
    </location>
</feature>
<feature type="region of interest" description="Disordered" evidence="1">
    <location>
        <begin position="81"/>
        <end position="151"/>
    </location>
</feature>
<accession>E9HB81</accession>
<dbReference type="KEGG" id="dpx:DAPPUDRAFT_112137"/>
<feature type="region of interest" description="Disordered" evidence="1">
    <location>
        <begin position="228"/>
        <end position="269"/>
    </location>
</feature>
<dbReference type="EMBL" id="GL732614">
    <property type="protein sequence ID" value="EFX71054.1"/>
    <property type="molecule type" value="Genomic_DNA"/>
</dbReference>
<dbReference type="PANTHER" id="PTHR33244:SF3">
    <property type="entry name" value="PEPTIDASE A2 DOMAIN-CONTAINING PROTEIN"/>
    <property type="match status" value="1"/>
</dbReference>
<evidence type="ECO:0000256" key="1">
    <source>
        <dbReference type="SAM" id="MobiDB-lite"/>
    </source>
</evidence>
<organism evidence="2 3">
    <name type="scientific">Daphnia pulex</name>
    <name type="common">Water flea</name>
    <dbReference type="NCBI Taxonomy" id="6669"/>
    <lineage>
        <taxon>Eukaryota</taxon>
        <taxon>Metazoa</taxon>
        <taxon>Ecdysozoa</taxon>
        <taxon>Arthropoda</taxon>
        <taxon>Crustacea</taxon>
        <taxon>Branchiopoda</taxon>
        <taxon>Diplostraca</taxon>
        <taxon>Cladocera</taxon>
        <taxon>Anomopoda</taxon>
        <taxon>Daphniidae</taxon>
        <taxon>Daphnia</taxon>
    </lineage>
</organism>
<keyword evidence="3" id="KW-1185">Reference proteome</keyword>
<proteinExistence type="predicted"/>
<sequence length="352" mass="39089">MEGRDRQAELDAAVKFKYDEHARPLAPLSLGTHVRVRDPPSKLWDKVGVVVSIGRYRSYRIKFESGSVLWRNRRLLRPMVAIPDAGEPSPEADVQNTDGEGGDERSSVDHPMAAGSADGVSVPSPLPTDTENTEDADVSNTQPLRRSQRVRKRRVIATAWEGLLCTRLVGFPHRPVMDTMIATCRNLGSSVPQDLRVRLLFSVLRLERTIWGQRRRAPRIYNTFGERRSQTFQNAGNPVRRRKSEASVRRATSGTTSRGTEAPPVSKGRRIPPRAMAAVEVEQTAAVQPGPEGTAWMVEPSRKLAETKGVTVGRDLMEGDGSTFRVFVVNLENRPKFIHQGTVIGVQAEVEE</sequence>
<dbReference type="Proteomes" id="UP000000305">
    <property type="component" value="Unassembled WGS sequence"/>
</dbReference>
<gene>
    <name evidence="2" type="ORF">DAPPUDRAFT_112137</name>
</gene>
<dbReference type="OrthoDB" id="6401568at2759"/>
<name>E9HB81_DAPPU</name>
<protein>
    <submittedName>
        <fullName evidence="2">Uncharacterized protein</fullName>
    </submittedName>
</protein>
<evidence type="ECO:0000313" key="3">
    <source>
        <dbReference type="Proteomes" id="UP000000305"/>
    </source>
</evidence>
<dbReference type="PANTHER" id="PTHR33244">
    <property type="entry name" value="INTEGRASE CATALYTIC DOMAIN-CONTAINING PROTEIN-RELATED"/>
    <property type="match status" value="1"/>
</dbReference>
<dbReference type="HOGENOM" id="CLU_788147_0_0_1"/>